<gene>
    <name evidence="2" type="ORF">OL233_04620</name>
</gene>
<evidence type="ECO:0008006" key="4">
    <source>
        <dbReference type="Google" id="ProtNLM"/>
    </source>
</evidence>
<dbReference type="Proteomes" id="UP001147148">
    <property type="component" value="Unassembled WGS sequence"/>
</dbReference>
<feature type="compositionally biased region" description="Basic and acidic residues" evidence="1">
    <location>
        <begin position="23"/>
        <end position="71"/>
    </location>
</feature>
<proteinExistence type="predicted"/>
<evidence type="ECO:0000313" key="2">
    <source>
        <dbReference type="EMBL" id="MDF0479567.1"/>
    </source>
</evidence>
<feature type="region of interest" description="Disordered" evidence="1">
    <location>
        <begin position="21"/>
        <end position="97"/>
    </location>
</feature>
<keyword evidence="3" id="KW-1185">Reference proteome</keyword>
<dbReference type="PROSITE" id="PS51257">
    <property type="entry name" value="PROKAR_LIPOPROTEIN"/>
    <property type="match status" value="1"/>
</dbReference>
<dbReference type="RefSeq" id="WP_275471203.1">
    <property type="nucleotide sequence ID" value="NZ_JAPDSH010000003.1"/>
</dbReference>
<name>A0ABT5X0N4_9ENTE</name>
<organism evidence="2 3">
    <name type="scientific">Vagococcus proximus</name>
    <dbReference type="NCBI Taxonomy" id="2991417"/>
    <lineage>
        <taxon>Bacteria</taxon>
        <taxon>Bacillati</taxon>
        <taxon>Bacillota</taxon>
        <taxon>Bacilli</taxon>
        <taxon>Lactobacillales</taxon>
        <taxon>Enterococcaceae</taxon>
        <taxon>Vagococcus</taxon>
    </lineage>
</organism>
<reference evidence="2" key="1">
    <citation type="submission" date="2022-10" db="EMBL/GenBank/DDBJ databases">
        <title>Vagococcus sp. isolated from poultry meat.</title>
        <authorList>
            <person name="Johansson P."/>
            <person name="Bjorkroth J."/>
        </authorList>
    </citation>
    <scope>NUCLEOTIDE SEQUENCE</scope>
    <source>
        <strain evidence="2">PNs007</strain>
    </source>
</reference>
<comment type="caution">
    <text evidence="2">The sequence shown here is derived from an EMBL/GenBank/DDBJ whole genome shotgun (WGS) entry which is preliminary data.</text>
</comment>
<accession>A0ABT5X0N4</accession>
<dbReference type="EMBL" id="JAPDSH010000003">
    <property type="protein sequence ID" value="MDF0479567.1"/>
    <property type="molecule type" value="Genomic_DNA"/>
</dbReference>
<evidence type="ECO:0000256" key="1">
    <source>
        <dbReference type="SAM" id="MobiDB-lite"/>
    </source>
</evidence>
<protein>
    <recommendedName>
        <fullName evidence="4">Lipoprotein</fullName>
    </recommendedName>
</protein>
<evidence type="ECO:0000313" key="3">
    <source>
        <dbReference type="Proteomes" id="UP001147148"/>
    </source>
</evidence>
<sequence>MKKGLVISSLCVLCLLTGCGKNEGGKTSKTEEMPSKVETTQDKDLEEMKKEVTDLKKELSKMKKESSKESDISEESTEQSIEKENTTTGTKSLEEQAHERYREAEAAGASPEAAIAYGDGRVEHWEDYKEEKVSNEVNNAEEAAERVLAIKDQWPKNNADVTLEIIEQLGGGELISDEIGDYYAIGFKTNDPAPIEKSGFGMKAFRVYTDGRIDAQTRHTGTDFATIVSP</sequence>